<feature type="domain" description="FAD-binding" evidence="1">
    <location>
        <begin position="5"/>
        <end position="304"/>
    </location>
</feature>
<proteinExistence type="predicted"/>
<evidence type="ECO:0000259" key="1">
    <source>
        <dbReference type="Pfam" id="PF01494"/>
    </source>
</evidence>
<dbReference type="SUPFAM" id="SSF51905">
    <property type="entry name" value="FAD/NAD(P)-binding domain"/>
    <property type="match status" value="1"/>
</dbReference>
<dbReference type="InterPro" id="IPR002938">
    <property type="entry name" value="FAD-bd"/>
</dbReference>
<dbReference type="Proteomes" id="UP000281708">
    <property type="component" value="Unassembled WGS sequence"/>
</dbReference>
<dbReference type="RefSeq" id="WP_121806799.1">
    <property type="nucleotide sequence ID" value="NZ_RDBE01000009.1"/>
</dbReference>
<dbReference type="InterPro" id="IPR036188">
    <property type="entry name" value="FAD/NAD-bd_sf"/>
</dbReference>
<gene>
    <name evidence="2" type="ORF">D9V37_13925</name>
</gene>
<dbReference type="Pfam" id="PF01494">
    <property type="entry name" value="FAD_binding_3"/>
    <property type="match status" value="1"/>
</dbReference>
<keyword evidence="3" id="KW-1185">Reference proteome</keyword>
<dbReference type="PANTHER" id="PTHR46865:SF2">
    <property type="entry name" value="MONOOXYGENASE"/>
    <property type="match status" value="1"/>
</dbReference>
<dbReference type="Gene3D" id="3.30.9.10">
    <property type="entry name" value="D-Amino Acid Oxidase, subunit A, domain 2"/>
    <property type="match status" value="1"/>
</dbReference>
<dbReference type="InterPro" id="IPR051704">
    <property type="entry name" value="FAD_aromatic-hydroxylase"/>
</dbReference>
<dbReference type="PANTHER" id="PTHR46865">
    <property type="entry name" value="OXIDOREDUCTASE-RELATED"/>
    <property type="match status" value="1"/>
</dbReference>
<dbReference type="OrthoDB" id="3212532at2"/>
<dbReference type="Gene3D" id="3.50.50.60">
    <property type="entry name" value="FAD/NAD(P)-binding domain"/>
    <property type="match status" value="1"/>
</dbReference>
<sequence length="383" mass="40926">MRSSRVLICGASIAGPALALWLARYGFEVTVVEKAASVRAGGQPVDFKGATHRTVLSRMGILEQVRAAAVGAHDGAIVDARGRRIGTVPGEFSGGEINVPRGDLASILLERTAPTCEYLFDDVVVSLDQDADGVDVQLAHGGRRRFDLVVGADGIHSGTRALAFGPENGFVSHLGYYYAMFSAVSADDEMYNEPGRMVATSGGDDPAFAVFASPLLAYDRDDVDQQQRLVVHAFRGAGWRVPELMAGLADADYFYFDSISRVSADRYASGRVVLLGDSAYGNALGGFGTGLAIVGAYVLAGELHRAGGDHAVAFAGYERRFRDYAKVSRKVNAGRLLAPSTRGGIYLRNRLFSVAPLFAPLMRLSDRFATDIELVDYEQAGAD</sequence>
<reference evidence="2 3" key="1">
    <citation type="submission" date="2018-10" db="EMBL/GenBank/DDBJ databases">
        <title>Marmoricola sp. 4Q3S-7 whole genome shotgun sequence.</title>
        <authorList>
            <person name="Li F."/>
        </authorList>
    </citation>
    <scope>NUCLEOTIDE SEQUENCE [LARGE SCALE GENOMIC DNA]</scope>
    <source>
        <strain evidence="2 3">4Q3S-7</strain>
    </source>
</reference>
<protein>
    <submittedName>
        <fullName evidence="2">FAD-dependent oxidoreductase</fullName>
    </submittedName>
</protein>
<evidence type="ECO:0000313" key="2">
    <source>
        <dbReference type="EMBL" id="RLV48477.1"/>
    </source>
</evidence>
<dbReference type="EMBL" id="RDBE01000009">
    <property type="protein sequence ID" value="RLV48477.1"/>
    <property type="molecule type" value="Genomic_DNA"/>
</dbReference>
<dbReference type="AlphaFoldDB" id="A0A3L8P0N2"/>
<name>A0A3L8P0N2_9ACTN</name>
<dbReference type="PRINTS" id="PR00420">
    <property type="entry name" value="RNGMNOXGNASE"/>
</dbReference>
<comment type="caution">
    <text evidence="2">The sequence shown here is derived from an EMBL/GenBank/DDBJ whole genome shotgun (WGS) entry which is preliminary data.</text>
</comment>
<organism evidence="2 3">
    <name type="scientific">Nocardioides mangrovicus</name>
    <dbReference type="NCBI Taxonomy" id="2478913"/>
    <lineage>
        <taxon>Bacteria</taxon>
        <taxon>Bacillati</taxon>
        <taxon>Actinomycetota</taxon>
        <taxon>Actinomycetes</taxon>
        <taxon>Propionibacteriales</taxon>
        <taxon>Nocardioidaceae</taxon>
        <taxon>Nocardioides</taxon>
    </lineage>
</organism>
<accession>A0A3L8P0N2</accession>
<evidence type="ECO:0000313" key="3">
    <source>
        <dbReference type="Proteomes" id="UP000281708"/>
    </source>
</evidence>
<dbReference type="GO" id="GO:0071949">
    <property type="term" value="F:FAD binding"/>
    <property type="evidence" value="ECO:0007669"/>
    <property type="project" value="InterPro"/>
</dbReference>